<name>A0ABU3DAY5_9FLAO</name>
<organism evidence="3 4">
    <name type="scientific">Autumnicola musiva</name>
    <dbReference type="NCBI Taxonomy" id="3075589"/>
    <lineage>
        <taxon>Bacteria</taxon>
        <taxon>Pseudomonadati</taxon>
        <taxon>Bacteroidota</taxon>
        <taxon>Flavobacteriia</taxon>
        <taxon>Flavobacteriales</taxon>
        <taxon>Flavobacteriaceae</taxon>
        <taxon>Autumnicola</taxon>
    </lineage>
</organism>
<keyword evidence="1" id="KW-0732">Signal</keyword>
<dbReference type="NCBIfam" id="TIGR04183">
    <property type="entry name" value="Por_Secre_tail"/>
    <property type="match status" value="1"/>
</dbReference>
<accession>A0ABU3DAY5</accession>
<dbReference type="Proteomes" id="UP001262582">
    <property type="component" value="Unassembled WGS sequence"/>
</dbReference>
<dbReference type="Pfam" id="PF18962">
    <property type="entry name" value="Por_Secre_tail"/>
    <property type="match status" value="1"/>
</dbReference>
<evidence type="ECO:0000313" key="4">
    <source>
        <dbReference type="Proteomes" id="UP001262582"/>
    </source>
</evidence>
<gene>
    <name evidence="3" type="ORF">RM539_18265</name>
</gene>
<dbReference type="RefSeq" id="WP_311504864.1">
    <property type="nucleotide sequence ID" value="NZ_JAVRHK010000024.1"/>
</dbReference>
<protein>
    <submittedName>
        <fullName evidence="3">T9SS type A sorting domain-containing protein</fullName>
    </submittedName>
</protein>
<feature type="domain" description="Secretion system C-terminal sorting" evidence="2">
    <location>
        <begin position="160"/>
        <end position="211"/>
    </location>
</feature>
<reference evidence="3 4" key="1">
    <citation type="submission" date="2023-09" db="EMBL/GenBank/DDBJ databases">
        <authorList>
            <person name="Rey-Velasco X."/>
        </authorList>
    </citation>
    <scope>NUCLEOTIDE SEQUENCE [LARGE SCALE GENOMIC DNA]</scope>
    <source>
        <strain evidence="3 4">F117</strain>
    </source>
</reference>
<proteinExistence type="predicted"/>
<comment type="caution">
    <text evidence="3">The sequence shown here is derived from an EMBL/GenBank/DDBJ whole genome shotgun (WGS) entry which is preliminary data.</text>
</comment>
<dbReference type="InterPro" id="IPR026444">
    <property type="entry name" value="Secre_tail"/>
</dbReference>
<keyword evidence="4" id="KW-1185">Reference proteome</keyword>
<sequence length="214" mass="23022">MTLKASIPVSDCGPAMTFSKTITLGSTVRVILQSNVNSTEAKANITGQGINTTPTYTVLSSSGTSTLRMVNNNDGSYTLWGQGSTNTWSKRVRITIKSSCGTETKDITLTPPAPGGGGGCDYTLQSINVDTYALLPPPDCGSSLQTMAIISTSNSLTPENNVSNTFYIQVYDMNGIVVLETDEQIINLENLERGIYIIKAYWNDIEMTKKVAKL</sequence>
<evidence type="ECO:0000256" key="1">
    <source>
        <dbReference type="ARBA" id="ARBA00022729"/>
    </source>
</evidence>
<dbReference type="EMBL" id="JAVRHK010000024">
    <property type="protein sequence ID" value="MDT0678529.1"/>
    <property type="molecule type" value="Genomic_DNA"/>
</dbReference>
<evidence type="ECO:0000313" key="3">
    <source>
        <dbReference type="EMBL" id="MDT0678529.1"/>
    </source>
</evidence>
<evidence type="ECO:0000259" key="2">
    <source>
        <dbReference type="Pfam" id="PF18962"/>
    </source>
</evidence>